<dbReference type="EMBL" id="CAJJDO010000076">
    <property type="protein sequence ID" value="CAD8181282.1"/>
    <property type="molecule type" value="Genomic_DNA"/>
</dbReference>
<keyword evidence="4" id="KW-1185">Reference proteome</keyword>
<evidence type="ECO:0000313" key="3">
    <source>
        <dbReference type="EMBL" id="CAD8181282.1"/>
    </source>
</evidence>
<feature type="domain" description="TLDc" evidence="2">
    <location>
        <begin position="239"/>
        <end position="387"/>
    </location>
</feature>
<evidence type="ECO:0000259" key="2">
    <source>
        <dbReference type="Pfam" id="PF07534"/>
    </source>
</evidence>
<sequence length="390" mass="45863">MNNILCKHHPDNQIIFIIWNQNKLQLVCDECMGITHQEGILKDDKWKKLAIRKAFKEPEYFLQQFKLDDKNQSLMKSIAKCPESQLRDLIQRIEANLKDIQITLDKVINDLKGEVCNILNNKSNFRKQLEKVSEYSKFKELIESLNNTSQTITHDVVNQVETKLQEIFINLEQDTSNLNKEIQNFSVSTTINRIDMFQGIQQFKEQIKQFLNLIEPNNKFIVFESYFKDVLLNKISLDAGKTIKSTNLIFHENKQNLNHYLFWKCVQNKSNLLMIFKSQSGNIFGAYSPLQWVYEDKNIDDHSKTTFLFSYTHKSIHKLINQDKQYSIYFKKENGPCFSEDLYIKSDFQDGFSRLGTSYSSENSKNPSTHLFGQITPNIIECRIFQIIFQ</sequence>
<dbReference type="Proteomes" id="UP000689195">
    <property type="component" value="Unassembled WGS sequence"/>
</dbReference>
<dbReference type="InterPro" id="IPR006571">
    <property type="entry name" value="TLDc_dom"/>
</dbReference>
<keyword evidence="1" id="KW-0175">Coiled coil</keyword>
<evidence type="ECO:0000256" key="1">
    <source>
        <dbReference type="SAM" id="Coils"/>
    </source>
</evidence>
<gene>
    <name evidence="3" type="ORF">PPENT_87.1.T0760048</name>
</gene>
<dbReference type="Pfam" id="PF07534">
    <property type="entry name" value="TLD"/>
    <property type="match status" value="1"/>
</dbReference>
<organism evidence="3 4">
    <name type="scientific">Paramecium pentaurelia</name>
    <dbReference type="NCBI Taxonomy" id="43138"/>
    <lineage>
        <taxon>Eukaryota</taxon>
        <taxon>Sar</taxon>
        <taxon>Alveolata</taxon>
        <taxon>Ciliophora</taxon>
        <taxon>Intramacronucleata</taxon>
        <taxon>Oligohymenophorea</taxon>
        <taxon>Peniculida</taxon>
        <taxon>Parameciidae</taxon>
        <taxon>Paramecium</taxon>
    </lineage>
</organism>
<name>A0A8S1VZM3_9CILI</name>
<proteinExistence type="predicted"/>
<evidence type="ECO:0000313" key="4">
    <source>
        <dbReference type="Proteomes" id="UP000689195"/>
    </source>
</evidence>
<protein>
    <recommendedName>
        <fullName evidence="2">TLDc domain-containing protein</fullName>
    </recommendedName>
</protein>
<dbReference type="AlphaFoldDB" id="A0A8S1VZM3"/>
<feature type="coiled-coil region" evidence="1">
    <location>
        <begin position="83"/>
        <end position="110"/>
    </location>
</feature>
<accession>A0A8S1VZM3</accession>
<reference evidence="3" key="1">
    <citation type="submission" date="2021-01" db="EMBL/GenBank/DDBJ databases">
        <authorList>
            <consortium name="Genoscope - CEA"/>
            <person name="William W."/>
        </authorList>
    </citation>
    <scope>NUCLEOTIDE SEQUENCE</scope>
</reference>
<comment type="caution">
    <text evidence="3">The sequence shown here is derived from an EMBL/GenBank/DDBJ whole genome shotgun (WGS) entry which is preliminary data.</text>
</comment>
<dbReference type="OrthoDB" id="309150at2759"/>